<dbReference type="PANTHER" id="PTHR10688:SF3">
    <property type="entry name" value="PWWP DOMAIN-CONTAINING PROTEIN 6"/>
    <property type="match status" value="1"/>
</dbReference>
<sequence length="978" mass="103264">MVQGSEQEMDHREVPGGVPERGVGISCIENRGLGGDRVVEEFKSVSSSSSVLETKASVMSENDDQDLADSDTQRLSTWLKMSESEMDMVFSNDGDMKLHYDDYTSEKLDCMFDSESRETEAAVMSVDGSLGDGGEAGRNGGNSGKERKCEDCDGVVMAIASGNEVAEASGLNVDGLGGFDAEDKKDGGDGEHFDGDVATIASECIVEEAAVLSLGGSVEVLGEDGGDGGKIEEEGNGADCGCDGNLATIVSECIEAEAAVLSLDGLVGDERKSEEKREDAVCDGDGVTIASERRLAEAVDLSMGSSVEVGVGNMKAGGKDEVCHENIATVASEVLLAEAAVLSLDGSVGNSVEDGGDEGKSEKEGNNGECDGNVVTVASESEVAEAVDLSVDVSVGVDGEVGRDGGKSEDETQNEGCDGSTVIIGFENRVAEAADVSLDGSVDVSGEVEGDGAKNEEEGKFEGCDGDIVTISSDSGLVEVADLSVDGSIEVDGRDGGQNEEGKTEACDASIEPAELLSNVKQIAKFTDHSSTPDLELLKAQLSAFYHAKGGYKLPDYVDPQPIPGVDEAVAVAEIMGEDRDVLSGNREGNAAEEMVNAIESNGGKKRKGGEDGTASKPVHKKKQLLLDLDTDEDVLGAENDGGDGGKETDEGKSEERNEKGYLSRERKKSKYLSPPFTTSSRGHMEGYIETKSLKVSREAKVSQRIAGAADLHALPVYKGRFFDSSNYQIEDDGEKIIDPDKVQAPVEEVLSQVRNAAISPQIRRQGTSLDQFVDFTYAFRSSIHSSPKQNSGPKRRRKEAGPGMAKSKKGTDQNAAGAVLIVSFWPGSTLPSRSDLISVYGKFGALHEAETDMFRANFTARVSFLRTSDAHDALNHSLNNNPFGSSEVTFQLQYLSDGSKSEEYGERSKHKPLPGATPLSQGSEASKLVFIQQKLRGLTLILDASGGGKSPDMMAKLQSEMKALLEDVNKMVEGPLV</sequence>
<feature type="region of interest" description="Disordered" evidence="1">
    <location>
        <begin position="127"/>
        <end position="147"/>
    </location>
</feature>
<protein>
    <submittedName>
        <fullName evidence="2">Serine/threonine-protein kinase ATM</fullName>
    </submittedName>
</protein>
<keyword evidence="2" id="KW-0808">Transferase</keyword>
<feature type="compositionally biased region" description="Gly residues" evidence="1">
    <location>
        <begin position="130"/>
        <end position="143"/>
    </location>
</feature>
<dbReference type="OMA" id="SWLGMQE"/>
<dbReference type="InterPro" id="IPR052657">
    <property type="entry name" value="PDP_family_Arabidopsis"/>
</dbReference>
<keyword evidence="2" id="KW-0418">Kinase</keyword>
<feature type="compositionally biased region" description="Low complexity" evidence="1">
    <location>
        <begin position="15"/>
        <end position="24"/>
    </location>
</feature>
<evidence type="ECO:0000313" key="2">
    <source>
        <dbReference type="EMBL" id="KYP47700.1"/>
    </source>
</evidence>
<feature type="region of interest" description="Disordered" evidence="1">
    <location>
        <begin position="442"/>
        <end position="461"/>
    </location>
</feature>
<accession>A0A151RYQ7</accession>
<feature type="compositionally biased region" description="Polar residues" evidence="1">
    <location>
        <begin position="784"/>
        <end position="793"/>
    </location>
</feature>
<feature type="compositionally biased region" description="Basic and acidic residues" evidence="1">
    <location>
        <begin position="451"/>
        <end position="461"/>
    </location>
</feature>
<feature type="region of interest" description="Disordered" evidence="1">
    <location>
        <begin position="399"/>
        <end position="419"/>
    </location>
</feature>
<dbReference type="STRING" id="3821.A0A151RYQ7"/>
<keyword evidence="3" id="KW-1185">Reference proteome</keyword>
<name>A0A151RYQ7_CAJCA</name>
<organism evidence="2 3">
    <name type="scientific">Cajanus cajan</name>
    <name type="common">Pigeon pea</name>
    <name type="synonym">Cajanus indicus</name>
    <dbReference type="NCBI Taxonomy" id="3821"/>
    <lineage>
        <taxon>Eukaryota</taxon>
        <taxon>Viridiplantae</taxon>
        <taxon>Streptophyta</taxon>
        <taxon>Embryophyta</taxon>
        <taxon>Tracheophyta</taxon>
        <taxon>Spermatophyta</taxon>
        <taxon>Magnoliopsida</taxon>
        <taxon>eudicotyledons</taxon>
        <taxon>Gunneridae</taxon>
        <taxon>Pentapetalae</taxon>
        <taxon>rosids</taxon>
        <taxon>fabids</taxon>
        <taxon>Fabales</taxon>
        <taxon>Fabaceae</taxon>
        <taxon>Papilionoideae</taxon>
        <taxon>50 kb inversion clade</taxon>
        <taxon>NPAAA clade</taxon>
        <taxon>indigoferoid/millettioid clade</taxon>
        <taxon>Phaseoleae</taxon>
        <taxon>Cajanus</taxon>
    </lineage>
</organism>
<gene>
    <name evidence="2" type="ORF">KK1_030651</name>
</gene>
<dbReference type="Proteomes" id="UP000075243">
    <property type="component" value="Unassembled WGS sequence"/>
</dbReference>
<feature type="compositionally biased region" description="Basic and acidic residues" evidence="1">
    <location>
        <begin position="644"/>
        <end position="665"/>
    </location>
</feature>
<feature type="region of interest" description="Disordered" evidence="1">
    <location>
        <begin position="902"/>
        <end position="922"/>
    </location>
</feature>
<evidence type="ECO:0000313" key="3">
    <source>
        <dbReference type="Proteomes" id="UP000075243"/>
    </source>
</evidence>
<feature type="compositionally biased region" description="Basic and acidic residues" evidence="1">
    <location>
        <begin position="400"/>
        <end position="410"/>
    </location>
</feature>
<feature type="region of interest" description="Disordered" evidence="1">
    <location>
        <begin position="347"/>
        <end position="371"/>
    </location>
</feature>
<dbReference type="GO" id="GO:0016301">
    <property type="term" value="F:kinase activity"/>
    <property type="evidence" value="ECO:0007669"/>
    <property type="project" value="UniProtKB-KW"/>
</dbReference>
<feature type="region of interest" description="Disordered" evidence="1">
    <location>
        <begin position="1"/>
        <end position="24"/>
    </location>
</feature>
<dbReference type="EMBL" id="KQ483520">
    <property type="protein sequence ID" value="KYP47700.1"/>
    <property type="molecule type" value="Genomic_DNA"/>
</dbReference>
<dbReference type="Gramene" id="C.cajan_28117.t">
    <property type="protein sequence ID" value="C.cajan_28117.t"/>
    <property type="gene ID" value="C.cajan_28117"/>
</dbReference>
<reference evidence="2" key="1">
    <citation type="journal article" date="2012" name="Nat. Biotechnol.">
        <title>Draft genome sequence of pigeonpea (Cajanus cajan), an orphan legume crop of resource-poor farmers.</title>
        <authorList>
            <person name="Varshney R.K."/>
            <person name="Chen W."/>
            <person name="Li Y."/>
            <person name="Bharti A.K."/>
            <person name="Saxena R.K."/>
            <person name="Schlueter J.A."/>
            <person name="Donoghue M.T."/>
            <person name="Azam S."/>
            <person name="Fan G."/>
            <person name="Whaley A.M."/>
            <person name="Farmer A.D."/>
            <person name="Sheridan J."/>
            <person name="Iwata A."/>
            <person name="Tuteja R."/>
            <person name="Penmetsa R.V."/>
            <person name="Wu W."/>
            <person name="Upadhyaya H.D."/>
            <person name="Yang S.P."/>
            <person name="Shah T."/>
            <person name="Saxena K.B."/>
            <person name="Michael T."/>
            <person name="McCombie W.R."/>
            <person name="Yang B."/>
            <person name="Zhang G."/>
            <person name="Yang H."/>
            <person name="Wang J."/>
            <person name="Spillane C."/>
            <person name="Cook D.R."/>
            <person name="May G.D."/>
            <person name="Xu X."/>
            <person name="Jackson S.A."/>
        </authorList>
    </citation>
    <scope>NUCLEOTIDE SEQUENCE [LARGE SCALE GENOMIC DNA]</scope>
</reference>
<dbReference type="PANTHER" id="PTHR10688">
    <property type="entry name" value="PWWP DOMAIN-CONTAINING PROTEIN"/>
    <property type="match status" value="1"/>
</dbReference>
<feature type="region of interest" description="Disordered" evidence="1">
    <location>
        <begin position="784"/>
        <end position="813"/>
    </location>
</feature>
<feature type="compositionally biased region" description="Basic and acidic residues" evidence="1">
    <location>
        <begin position="357"/>
        <end position="366"/>
    </location>
</feature>
<evidence type="ECO:0000256" key="1">
    <source>
        <dbReference type="SAM" id="MobiDB-lite"/>
    </source>
</evidence>
<dbReference type="AlphaFoldDB" id="A0A151RYQ7"/>
<proteinExistence type="predicted"/>
<feature type="region of interest" description="Disordered" evidence="1">
    <location>
        <begin position="599"/>
        <end position="679"/>
    </location>
</feature>